<keyword evidence="3" id="KW-1185">Reference proteome</keyword>
<reference evidence="2 3" key="1">
    <citation type="submission" date="2018-04" db="EMBL/GenBank/DDBJ databases">
        <title>Marixanthomonas spongiae HN-E44 sp. nov., isolated from a marine sponge.</title>
        <authorList>
            <person name="Luo L."/>
            <person name="Zhuang L."/>
        </authorList>
    </citation>
    <scope>NUCLEOTIDE SEQUENCE [LARGE SCALE GENOMIC DNA]</scope>
    <source>
        <strain evidence="2 3">HN-E44</strain>
    </source>
</reference>
<proteinExistence type="predicted"/>
<evidence type="ECO:0000313" key="3">
    <source>
        <dbReference type="Proteomes" id="UP000245962"/>
    </source>
</evidence>
<accession>A0A2U0I3E7</accession>
<gene>
    <name evidence="2" type="ORF">DDV96_04965</name>
</gene>
<dbReference type="Proteomes" id="UP000245962">
    <property type="component" value="Unassembled WGS sequence"/>
</dbReference>
<feature type="chain" id="PRO_5015625722" evidence="1">
    <location>
        <begin position="20"/>
        <end position="265"/>
    </location>
</feature>
<name>A0A2U0I3E7_9FLAO</name>
<dbReference type="OrthoDB" id="5500612at2"/>
<organism evidence="2 3">
    <name type="scientific">Marixanthomonas spongiae</name>
    <dbReference type="NCBI Taxonomy" id="2174845"/>
    <lineage>
        <taxon>Bacteria</taxon>
        <taxon>Pseudomonadati</taxon>
        <taxon>Bacteroidota</taxon>
        <taxon>Flavobacteriia</taxon>
        <taxon>Flavobacteriales</taxon>
        <taxon>Flavobacteriaceae</taxon>
        <taxon>Marixanthomonas</taxon>
    </lineage>
</organism>
<evidence type="ECO:0000256" key="1">
    <source>
        <dbReference type="SAM" id="SignalP"/>
    </source>
</evidence>
<dbReference type="EMBL" id="QEHR01000003">
    <property type="protein sequence ID" value="PVW15623.1"/>
    <property type="molecule type" value="Genomic_DNA"/>
</dbReference>
<keyword evidence="1" id="KW-0732">Signal</keyword>
<protein>
    <submittedName>
        <fullName evidence="2">Uncharacterized protein</fullName>
    </submittedName>
</protein>
<comment type="caution">
    <text evidence="2">The sequence shown here is derived from an EMBL/GenBank/DDBJ whole genome shotgun (WGS) entry which is preliminary data.</text>
</comment>
<feature type="signal peptide" evidence="1">
    <location>
        <begin position="1"/>
        <end position="19"/>
    </location>
</feature>
<dbReference type="RefSeq" id="WP_116693646.1">
    <property type="nucleotide sequence ID" value="NZ_QEHR01000003.1"/>
</dbReference>
<evidence type="ECO:0000313" key="2">
    <source>
        <dbReference type="EMBL" id="PVW15623.1"/>
    </source>
</evidence>
<sequence length="265" mass="28920">MKHYFFFIVCSFFTFFVSAQVGIGTVNPSPAAMLEVSGTADGGTTYKGFMPARVDNQSDKNQINATSTDVGLLIFVIDTGTLEIWNGINWETIYTLTTNTTTLAAQDFDGNLTWNYTLNPTAYATGNDIWDIGNSLGTGDTSAIDIVSGDFLACRDLDNPIHPGGIQHEIRFVDVDVSSLTNPRIAFDYDVFEFDNGDDVNYQVFHDGVGQPVVNLINGNSNLTVQGTEIITIPASVTNVRITVSIEQDGDPDYAGFDNFRIYGQ</sequence>
<dbReference type="AlphaFoldDB" id="A0A2U0I3E7"/>